<dbReference type="EMBL" id="RDRB01000002">
    <property type="protein sequence ID" value="ROU03763.1"/>
    <property type="molecule type" value="Genomic_DNA"/>
</dbReference>
<dbReference type="OrthoDB" id="7949130at2"/>
<dbReference type="InterPro" id="IPR010331">
    <property type="entry name" value="ExoD"/>
</dbReference>
<dbReference type="Pfam" id="PF06055">
    <property type="entry name" value="ExoD"/>
    <property type="match status" value="1"/>
</dbReference>
<dbReference type="AlphaFoldDB" id="A0A3N2R8M4"/>
<evidence type="ECO:0000313" key="2">
    <source>
        <dbReference type="EMBL" id="ROU03763.1"/>
    </source>
</evidence>
<feature type="transmembrane region" description="Helical" evidence="1">
    <location>
        <begin position="53"/>
        <end position="77"/>
    </location>
</feature>
<organism evidence="2 3">
    <name type="scientific">Histidinibacterium lentulum</name>
    <dbReference type="NCBI Taxonomy" id="2480588"/>
    <lineage>
        <taxon>Bacteria</taxon>
        <taxon>Pseudomonadati</taxon>
        <taxon>Pseudomonadota</taxon>
        <taxon>Alphaproteobacteria</taxon>
        <taxon>Rhodobacterales</taxon>
        <taxon>Paracoccaceae</taxon>
        <taxon>Histidinibacterium</taxon>
    </lineage>
</organism>
<dbReference type="PIRSF" id="PIRSF033239">
    <property type="entry name" value="ExoD"/>
    <property type="match status" value="1"/>
</dbReference>
<keyword evidence="1" id="KW-0472">Membrane</keyword>
<dbReference type="Proteomes" id="UP000268016">
    <property type="component" value="Unassembled WGS sequence"/>
</dbReference>
<feature type="transmembrane region" description="Helical" evidence="1">
    <location>
        <begin position="134"/>
        <end position="152"/>
    </location>
</feature>
<keyword evidence="1" id="KW-1133">Transmembrane helix</keyword>
<feature type="transmembrane region" description="Helical" evidence="1">
    <location>
        <begin position="183"/>
        <end position="203"/>
    </location>
</feature>
<reference evidence="2 3" key="1">
    <citation type="submission" date="2018-10" db="EMBL/GenBank/DDBJ databases">
        <title>Histidinibacterium lentulum gen. nov., sp. nov., a marine bacterium from the culture broth of Picochlorum sp. 122.</title>
        <authorList>
            <person name="Wang G."/>
        </authorList>
    </citation>
    <scope>NUCLEOTIDE SEQUENCE [LARGE SCALE GENOMIC DNA]</scope>
    <source>
        <strain evidence="2 3">B17</strain>
    </source>
</reference>
<protein>
    <submittedName>
        <fullName evidence="2">Exopolysaccharide biosynthesis protein</fullName>
    </submittedName>
</protein>
<dbReference type="RefSeq" id="WP_123641298.1">
    <property type="nucleotide sequence ID" value="NZ_ML119082.1"/>
</dbReference>
<evidence type="ECO:0000256" key="1">
    <source>
        <dbReference type="SAM" id="Phobius"/>
    </source>
</evidence>
<gene>
    <name evidence="2" type="ORF">EAT49_05575</name>
</gene>
<comment type="caution">
    <text evidence="2">The sequence shown here is derived from an EMBL/GenBank/DDBJ whole genome shotgun (WGS) entry which is preliminary data.</text>
</comment>
<sequence length="209" mass="22270">MTDATEHPQDRAHPVQDIVNRLDSVAQGDSVSLGEAVEAFGERSFHPVLMVPALLVLSPLSGIPLFSSLCGITIAIISAQMIWPHRTELWLPDFLTHRKVTGARARSALSKLCKTATWLDDHSRERFSVLIRRPGRWVIEAACLLCGLAMPFLEIVPFSSSILGGAVTLMALGLLARDGLFAVLGLLVMSSVGFAIITVGGSLTGSGAG</sequence>
<keyword evidence="1" id="KW-0812">Transmembrane</keyword>
<accession>A0A3N2R8M4</accession>
<proteinExistence type="predicted"/>
<evidence type="ECO:0000313" key="3">
    <source>
        <dbReference type="Proteomes" id="UP000268016"/>
    </source>
</evidence>
<dbReference type="PANTHER" id="PTHR41795">
    <property type="entry name" value="EXOPOLYSACCHARIDE SYNTHESIS PROTEIN"/>
    <property type="match status" value="1"/>
</dbReference>
<dbReference type="PANTHER" id="PTHR41795:SF1">
    <property type="entry name" value="EXOPOLYSACCHARIDE SYNTHESIS PROTEIN"/>
    <property type="match status" value="1"/>
</dbReference>
<keyword evidence="3" id="KW-1185">Reference proteome</keyword>
<name>A0A3N2R8M4_9RHOB</name>